<protein>
    <recommendedName>
        <fullName evidence="1">Glycosyltransferase 2-like domain-containing protein</fullName>
    </recommendedName>
</protein>
<proteinExistence type="predicted"/>
<dbReference type="PANTHER" id="PTHR22916">
    <property type="entry name" value="GLYCOSYLTRANSFERASE"/>
    <property type="match status" value="1"/>
</dbReference>
<evidence type="ECO:0000313" key="2">
    <source>
        <dbReference type="EMBL" id="GAA4967591.1"/>
    </source>
</evidence>
<evidence type="ECO:0000259" key="1">
    <source>
        <dbReference type="Pfam" id="PF00535"/>
    </source>
</evidence>
<reference evidence="3" key="1">
    <citation type="journal article" date="2019" name="Int. J. Syst. Evol. Microbiol.">
        <title>The Global Catalogue of Microorganisms (GCM) 10K type strain sequencing project: providing services to taxonomists for standard genome sequencing and annotation.</title>
        <authorList>
            <consortium name="The Broad Institute Genomics Platform"/>
            <consortium name="The Broad Institute Genome Sequencing Center for Infectious Disease"/>
            <person name="Wu L."/>
            <person name="Ma J."/>
        </authorList>
    </citation>
    <scope>NUCLEOTIDE SEQUENCE [LARGE SCALE GENOMIC DNA]</scope>
    <source>
        <strain evidence="3">JCM 18126</strain>
    </source>
</reference>
<gene>
    <name evidence="2" type="ORF">GCM10023225_07710</name>
</gene>
<dbReference type="EMBL" id="BAABIL010000092">
    <property type="protein sequence ID" value="GAA4967591.1"/>
    <property type="molecule type" value="Genomic_DNA"/>
</dbReference>
<dbReference type="CDD" id="cd00761">
    <property type="entry name" value="Glyco_tranf_GTA_type"/>
    <property type="match status" value="1"/>
</dbReference>
<comment type="caution">
    <text evidence="2">The sequence shown here is derived from an EMBL/GenBank/DDBJ whole genome shotgun (WGS) entry which is preliminary data.</text>
</comment>
<dbReference type="Gene3D" id="3.90.550.10">
    <property type="entry name" value="Spore Coat Polysaccharide Biosynthesis Protein SpsA, Chain A"/>
    <property type="match status" value="1"/>
</dbReference>
<sequence>MPVFNDAEHLPSAIDRVLGQRGVEVQLVLVDDGSTDGSRGIAEEAARRDERVTALLLPANGGVAAARRRGVEAASGDWIWFVDSDDHWPDDAAACLVGAAAAANGADVVVADALLVPTSGAPRTIPAPRLPAHTGPQAVGLLLQGVVTGHLWNKLFRRSLLLGVDFPPARVQSDLALVANALAAAGTVTFCGRQVYEYRKRTGSIITSRHRRVESLAVVEQTVVDAALRAGVAPTGAELTYFRLRYIALSGMKDALSGAYDEAESRALVAAARRRIGVTGLTLLARRRDKRIALAALAYAPRRVQLHFVGRR</sequence>
<organism evidence="2 3">
    <name type="scientific">Kineococcus glutinatus</name>
    <dbReference type="NCBI Taxonomy" id="1070872"/>
    <lineage>
        <taxon>Bacteria</taxon>
        <taxon>Bacillati</taxon>
        <taxon>Actinomycetota</taxon>
        <taxon>Actinomycetes</taxon>
        <taxon>Kineosporiales</taxon>
        <taxon>Kineosporiaceae</taxon>
        <taxon>Kineococcus</taxon>
    </lineage>
</organism>
<dbReference type="InterPro" id="IPR029044">
    <property type="entry name" value="Nucleotide-diphossugar_trans"/>
</dbReference>
<name>A0ABP9HCR2_9ACTN</name>
<dbReference type="Pfam" id="PF00535">
    <property type="entry name" value="Glycos_transf_2"/>
    <property type="match status" value="1"/>
</dbReference>
<dbReference type="Proteomes" id="UP001501195">
    <property type="component" value="Unassembled WGS sequence"/>
</dbReference>
<evidence type="ECO:0000313" key="3">
    <source>
        <dbReference type="Proteomes" id="UP001501195"/>
    </source>
</evidence>
<dbReference type="PANTHER" id="PTHR22916:SF3">
    <property type="entry name" value="UDP-GLCNAC:BETAGAL BETA-1,3-N-ACETYLGLUCOSAMINYLTRANSFERASE-LIKE PROTEIN 1"/>
    <property type="match status" value="1"/>
</dbReference>
<keyword evidence="3" id="KW-1185">Reference proteome</keyword>
<dbReference type="InterPro" id="IPR001173">
    <property type="entry name" value="Glyco_trans_2-like"/>
</dbReference>
<dbReference type="SUPFAM" id="SSF53448">
    <property type="entry name" value="Nucleotide-diphospho-sugar transferases"/>
    <property type="match status" value="1"/>
</dbReference>
<feature type="domain" description="Glycosyltransferase 2-like" evidence="1">
    <location>
        <begin position="1"/>
        <end position="159"/>
    </location>
</feature>
<accession>A0ABP9HCR2</accession>